<dbReference type="Gene3D" id="3.30.360.10">
    <property type="entry name" value="Dihydrodipicolinate Reductase, domain 2"/>
    <property type="match status" value="1"/>
</dbReference>
<gene>
    <name evidence="5" type="ORF">KD146_06125</name>
</gene>
<sequence length="325" mass="35034">MTKLRWGILAAGNIARRFVSDLQLSGRAVSAIGSRSAERAAAFAAEFGLPRAHGSYEALAKDPTVDAIYIATANPSHIIAAEIAINAGKHVLIEKPLTLNAAEAQRLLELGEAHDVIVLEAMWTRFLPHMIRLREILADGVIGEVRTMLATHTQSLTADPAHRLNALELGGGALLDLGVYPVSFAFDILGEPQTIQATGHLRPTGADAEVTGILRYANGATMSFIAASDASGPNRAEICATRGYIEIDRTWYMPTTFRVYDTNSQLIEEYTSNVQGRGMQFQAAELERLVADGERSSPIMPIAQSVAIMAALDNIRAQIGVIYPE</sequence>
<organism evidence="5 6">
    <name type="scientific">Devosia litorisediminis</name>
    <dbReference type="NCBI Taxonomy" id="2829817"/>
    <lineage>
        <taxon>Bacteria</taxon>
        <taxon>Pseudomonadati</taxon>
        <taxon>Pseudomonadota</taxon>
        <taxon>Alphaproteobacteria</taxon>
        <taxon>Hyphomicrobiales</taxon>
        <taxon>Devosiaceae</taxon>
        <taxon>Devosia</taxon>
    </lineage>
</organism>
<dbReference type="InterPro" id="IPR050984">
    <property type="entry name" value="Gfo/Idh/MocA_domain"/>
</dbReference>
<accession>A0A942E5C4</accession>
<comment type="similarity">
    <text evidence="1">Belongs to the Gfo/Idh/MocA family.</text>
</comment>
<dbReference type="GO" id="GO:0000166">
    <property type="term" value="F:nucleotide binding"/>
    <property type="evidence" value="ECO:0007669"/>
    <property type="project" value="InterPro"/>
</dbReference>
<evidence type="ECO:0000256" key="1">
    <source>
        <dbReference type="ARBA" id="ARBA00010928"/>
    </source>
</evidence>
<proteinExistence type="inferred from homology"/>
<dbReference type="Pfam" id="PF01408">
    <property type="entry name" value="GFO_IDH_MocA"/>
    <property type="match status" value="1"/>
</dbReference>
<dbReference type="SUPFAM" id="SSF51735">
    <property type="entry name" value="NAD(P)-binding Rossmann-fold domains"/>
    <property type="match status" value="1"/>
</dbReference>
<dbReference type="Gene3D" id="3.40.50.720">
    <property type="entry name" value="NAD(P)-binding Rossmann-like Domain"/>
    <property type="match status" value="1"/>
</dbReference>
<dbReference type="PANTHER" id="PTHR22604">
    <property type="entry name" value="OXIDOREDUCTASES"/>
    <property type="match status" value="1"/>
</dbReference>
<dbReference type="InterPro" id="IPR055170">
    <property type="entry name" value="GFO_IDH_MocA-like_dom"/>
</dbReference>
<evidence type="ECO:0000259" key="3">
    <source>
        <dbReference type="Pfam" id="PF01408"/>
    </source>
</evidence>
<dbReference type="Pfam" id="PF22725">
    <property type="entry name" value="GFO_IDH_MocA_C3"/>
    <property type="match status" value="1"/>
</dbReference>
<evidence type="ECO:0000313" key="5">
    <source>
        <dbReference type="EMBL" id="MBS3848270.1"/>
    </source>
</evidence>
<comment type="caution">
    <text evidence="5">The sequence shown here is derived from an EMBL/GenBank/DDBJ whole genome shotgun (WGS) entry which is preliminary data.</text>
</comment>
<dbReference type="RefSeq" id="WP_212657829.1">
    <property type="nucleotide sequence ID" value="NZ_JAGXTP010000001.1"/>
</dbReference>
<evidence type="ECO:0000256" key="2">
    <source>
        <dbReference type="ARBA" id="ARBA00023002"/>
    </source>
</evidence>
<feature type="domain" description="GFO/IDH/MocA-like oxidoreductase" evidence="4">
    <location>
        <begin position="132"/>
        <end position="246"/>
    </location>
</feature>
<name>A0A942E5C4_9HYPH</name>
<dbReference type="InterPro" id="IPR000683">
    <property type="entry name" value="Gfo/Idh/MocA-like_OxRdtase_N"/>
</dbReference>
<dbReference type="Proteomes" id="UP000678281">
    <property type="component" value="Unassembled WGS sequence"/>
</dbReference>
<dbReference type="GO" id="GO:0016491">
    <property type="term" value="F:oxidoreductase activity"/>
    <property type="evidence" value="ECO:0007669"/>
    <property type="project" value="UniProtKB-KW"/>
</dbReference>
<dbReference type="EMBL" id="JAGXTP010000001">
    <property type="protein sequence ID" value="MBS3848270.1"/>
    <property type="molecule type" value="Genomic_DNA"/>
</dbReference>
<keyword evidence="2" id="KW-0560">Oxidoreductase</keyword>
<feature type="domain" description="Gfo/Idh/MocA-like oxidoreductase N-terminal" evidence="3">
    <location>
        <begin position="4"/>
        <end position="119"/>
    </location>
</feature>
<dbReference type="SUPFAM" id="SSF55347">
    <property type="entry name" value="Glyceraldehyde-3-phosphate dehydrogenase-like, C-terminal domain"/>
    <property type="match status" value="1"/>
</dbReference>
<reference evidence="5" key="1">
    <citation type="submission" date="2021-04" db="EMBL/GenBank/DDBJ databases">
        <title>Devosia litorisediminis sp. nov., isolated from a sand dune.</title>
        <authorList>
            <person name="Park S."/>
            <person name="Yoon J.-H."/>
        </authorList>
    </citation>
    <scope>NUCLEOTIDE SEQUENCE</scope>
    <source>
        <strain evidence="5">BSSL-BM10</strain>
    </source>
</reference>
<evidence type="ECO:0000313" key="6">
    <source>
        <dbReference type="Proteomes" id="UP000678281"/>
    </source>
</evidence>
<keyword evidence="6" id="KW-1185">Reference proteome</keyword>
<protein>
    <submittedName>
        <fullName evidence="5">Gfo/Idh/MocA family oxidoreductase</fullName>
    </submittedName>
</protein>
<dbReference type="PANTHER" id="PTHR22604:SF105">
    <property type="entry name" value="TRANS-1,2-DIHYDROBENZENE-1,2-DIOL DEHYDROGENASE"/>
    <property type="match status" value="1"/>
</dbReference>
<dbReference type="InterPro" id="IPR036291">
    <property type="entry name" value="NAD(P)-bd_dom_sf"/>
</dbReference>
<evidence type="ECO:0000259" key="4">
    <source>
        <dbReference type="Pfam" id="PF22725"/>
    </source>
</evidence>
<dbReference type="AlphaFoldDB" id="A0A942E5C4"/>